<protein>
    <submittedName>
        <fullName evidence="1">Uncharacterized protein</fullName>
    </submittedName>
</protein>
<organism evidence="1 2">
    <name type="scientific">Clonorchis sinensis</name>
    <name type="common">Chinese liver fluke</name>
    <dbReference type="NCBI Taxonomy" id="79923"/>
    <lineage>
        <taxon>Eukaryota</taxon>
        <taxon>Metazoa</taxon>
        <taxon>Spiralia</taxon>
        <taxon>Lophotrochozoa</taxon>
        <taxon>Platyhelminthes</taxon>
        <taxon>Trematoda</taxon>
        <taxon>Digenea</taxon>
        <taxon>Opisthorchiida</taxon>
        <taxon>Opisthorchiata</taxon>
        <taxon>Opisthorchiidae</taxon>
        <taxon>Clonorchis</taxon>
    </lineage>
</organism>
<name>G7YC06_CLOSI</name>
<evidence type="ECO:0000313" key="1">
    <source>
        <dbReference type="EMBL" id="GAA50490.1"/>
    </source>
</evidence>
<evidence type="ECO:0000313" key="2">
    <source>
        <dbReference type="Proteomes" id="UP000008909"/>
    </source>
</evidence>
<gene>
    <name evidence="1" type="ORF">CLF_104637</name>
</gene>
<sequence>MHIQRQKPDLHVQRHCAESTAIAKHAKLGSHQIGKQAIFAKTLYCLTRPERGYASQNAKDELSQSADSRVQPSRKNHTTWLIFTTITVIGPSIAAESLPHLIVDEGSADDQLHFGRNQTTVNENSGESPLSRYVTTWFGFRDWKMSGGISHSSTSGLIGTVINSGLEVRDLSDLSDQADFGSNNIDTTLLICSSSYIQLNSADGANTSQREELDKSVCAIKVRNECYERKQLLYRLMIELMADDMFAELSIWLADSSSPVEETSSVCS</sequence>
<reference key="2">
    <citation type="submission" date="2011-10" db="EMBL/GenBank/DDBJ databases">
        <title>The genome and transcriptome sequence of Clonorchis sinensis provide insights into the carcinogenic liver fluke.</title>
        <authorList>
            <person name="Wang X."/>
            <person name="Huang Y."/>
            <person name="Chen W."/>
            <person name="Liu H."/>
            <person name="Guo L."/>
            <person name="Chen Y."/>
            <person name="Luo F."/>
            <person name="Zhou W."/>
            <person name="Sun J."/>
            <person name="Mao Q."/>
            <person name="Liang P."/>
            <person name="Zhou C."/>
            <person name="Tian Y."/>
            <person name="Men J."/>
            <person name="Lv X."/>
            <person name="Huang L."/>
            <person name="Zhou J."/>
            <person name="Hu Y."/>
            <person name="Li R."/>
            <person name="Zhang F."/>
            <person name="Lei H."/>
            <person name="Li X."/>
            <person name="Hu X."/>
            <person name="Liang C."/>
            <person name="Xu J."/>
            <person name="Wu Z."/>
            <person name="Yu X."/>
        </authorList>
    </citation>
    <scope>NUCLEOTIDE SEQUENCE</scope>
    <source>
        <strain>Henan</strain>
    </source>
</reference>
<reference evidence="1" key="1">
    <citation type="journal article" date="2011" name="Genome Biol.">
        <title>The draft genome of the carcinogenic human liver fluke Clonorchis sinensis.</title>
        <authorList>
            <person name="Wang X."/>
            <person name="Chen W."/>
            <person name="Huang Y."/>
            <person name="Sun J."/>
            <person name="Men J."/>
            <person name="Liu H."/>
            <person name="Luo F."/>
            <person name="Guo L."/>
            <person name="Lv X."/>
            <person name="Deng C."/>
            <person name="Zhou C."/>
            <person name="Fan Y."/>
            <person name="Li X."/>
            <person name="Huang L."/>
            <person name="Hu Y."/>
            <person name="Liang C."/>
            <person name="Hu X."/>
            <person name="Xu J."/>
            <person name="Yu X."/>
        </authorList>
    </citation>
    <scope>NUCLEOTIDE SEQUENCE [LARGE SCALE GENOMIC DNA]</scope>
    <source>
        <strain evidence="1">Henan</strain>
    </source>
</reference>
<dbReference type="AlphaFoldDB" id="G7YC06"/>
<keyword evidence="2" id="KW-1185">Reference proteome</keyword>
<dbReference type="Proteomes" id="UP000008909">
    <property type="component" value="Unassembled WGS sequence"/>
</dbReference>
<accession>G7YC06</accession>
<proteinExistence type="predicted"/>
<dbReference type="EMBL" id="DF143051">
    <property type="protein sequence ID" value="GAA50490.1"/>
    <property type="molecule type" value="Genomic_DNA"/>
</dbReference>